<proteinExistence type="predicted"/>
<dbReference type="AlphaFoldDB" id="X0WGJ4"/>
<evidence type="ECO:0000313" key="1">
    <source>
        <dbReference type="EMBL" id="GAG11816.1"/>
    </source>
</evidence>
<organism evidence="1">
    <name type="scientific">marine sediment metagenome</name>
    <dbReference type="NCBI Taxonomy" id="412755"/>
    <lineage>
        <taxon>unclassified sequences</taxon>
        <taxon>metagenomes</taxon>
        <taxon>ecological metagenomes</taxon>
    </lineage>
</organism>
<gene>
    <name evidence="1" type="ORF">S01H1_45006</name>
</gene>
<reference evidence="1" key="1">
    <citation type="journal article" date="2014" name="Front. Microbiol.">
        <title>High frequency of phylogenetically diverse reductive dehalogenase-homologous genes in deep subseafloor sedimentary metagenomes.</title>
        <authorList>
            <person name="Kawai M."/>
            <person name="Futagami T."/>
            <person name="Toyoda A."/>
            <person name="Takaki Y."/>
            <person name="Nishi S."/>
            <person name="Hori S."/>
            <person name="Arai W."/>
            <person name="Tsubouchi T."/>
            <person name="Morono Y."/>
            <person name="Uchiyama I."/>
            <person name="Ito T."/>
            <person name="Fujiyama A."/>
            <person name="Inagaki F."/>
            <person name="Takami H."/>
        </authorList>
    </citation>
    <scope>NUCLEOTIDE SEQUENCE</scope>
    <source>
        <strain evidence="1">Expedition CK06-06</strain>
    </source>
</reference>
<sequence>HTKPAQALDGLITYDEAPSTWEAAHGLLQDAIEKLSSTRGPDELGWMDGSYLHPGAPNPEAILQEALSKIEKILGSIGQPHDDKKTIISKKAIVTEIDDLVLAAHLLRWVRRTAPAEQWGQAMGALRWAARHAKHGVEPLRLLLENDYKPSESWAALLGRDPEVNRKNILRKKVMKAFPTVKWDQARRLGWLAEAFQVFANPQIAKMGAAIEPYIMELTGDDFEERGARSRLRKLQSIFRTAKLDIENVTLPSEEELATVDGGN</sequence>
<name>X0WGJ4_9ZZZZ</name>
<feature type="non-terminal residue" evidence="1">
    <location>
        <position position="264"/>
    </location>
</feature>
<protein>
    <submittedName>
        <fullName evidence="1">Uncharacterized protein</fullName>
    </submittedName>
</protein>
<feature type="non-terminal residue" evidence="1">
    <location>
        <position position="1"/>
    </location>
</feature>
<dbReference type="EMBL" id="BARS01028731">
    <property type="protein sequence ID" value="GAG11816.1"/>
    <property type="molecule type" value="Genomic_DNA"/>
</dbReference>
<comment type="caution">
    <text evidence="1">The sequence shown here is derived from an EMBL/GenBank/DDBJ whole genome shotgun (WGS) entry which is preliminary data.</text>
</comment>
<accession>X0WGJ4</accession>